<dbReference type="Proteomes" id="UP000646426">
    <property type="component" value="Unassembled WGS sequence"/>
</dbReference>
<dbReference type="GO" id="GO:0015935">
    <property type="term" value="C:small ribosomal subunit"/>
    <property type="evidence" value="ECO:0007669"/>
    <property type="project" value="TreeGrafter"/>
</dbReference>
<dbReference type="GO" id="GO:0003735">
    <property type="term" value="F:structural constituent of ribosome"/>
    <property type="evidence" value="ECO:0007669"/>
    <property type="project" value="InterPro"/>
</dbReference>
<keyword evidence="2 3" id="KW-0687">Ribonucleoprotein</keyword>
<keyword evidence="1 3" id="KW-0689">Ribosomal protein</keyword>
<dbReference type="PANTHER" id="PTHR12919">
    <property type="entry name" value="30S RIBOSOMAL PROTEIN S16"/>
    <property type="match status" value="1"/>
</dbReference>
<organism evidence="4 5">
    <name type="scientific">Cognatilysobacter bugurensis</name>
    <dbReference type="NCBI Taxonomy" id="543356"/>
    <lineage>
        <taxon>Bacteria</taxon>
        <taxon>Pseudomonadati</taxon>
        <taxon>Pseudomonadota</taxon>
        <taxon>Gammaproteobacteria</taxon>
        <taxon>Lysobacterales</taxon>
        <taxon>Lysobacteraceae</taxon>
        <taxon>Cognatilysobacter</taxon>
    </lineage>
</organism>
<keyword evidence="5" id="KW-1185">Reference proteome</keyword>
<reference evidence="4" key="1">
    <citation type="journal article" date="2014" name="Int. J. Syst. Evol. Microbiol.">
        <title>Complete genome sequence of Corynebacterium casei LMG S-19264T (=DSM 44701T), isolated from a smear-ripened cheese.</title>
        <authorList>
            <consortium name="US DOE Joint Genome Institute (JGI-PGF)"/>
            <person name="Walter F."/>
            <person name="Albersmeier A."/>
            <person name="Kalinowski J."/>
            <person name="Ruckert C."/>
        </authorList>
    </citation>
    <scope>NUCLEOTIDE SEQUENCE</scope>
    <source>
        <strain evidence="4">KCTC 23077</strain>
    </source>
</reference>
<dbReference type="PANTHER" id="PTHR12919:SF20">
    <property type="entry name" value="SMALL RIBOSOMAL SUBUNIT PROTEIN BS16M"/>
    <property type="match status" value="1"/>
</dbReference>
<evidence type="ECO:0000256" key="2">
    <source>
        <dbReference type="ARBA" id="ARBA00023274"/>
    </source>
</evidence>
<dbReference type="HAMAP" id="MF_00385">
    <property type="entry name" value="Ribosomal_bS16"/>
    <property type="match status" value="1"/>
</dbReference>
<dbReference type="InterPro" id="IPR000307">
    <property type="entry name" value="Ribosomal_bS16"/>
</dbReference>
<accession>A0A918W6W2</accession>
<proteinExistence type="inferred from homology"/>
<dbReference type="NCBIfam" id="TIGR00002">
    <property type="entry name" value="S16"/>
    <property type="match status" value="1"/>
</dbReference>
<dbReference type="PROSITE" id="PS00732">
    <property type="entry name" value="RIBOSOMAL_S16"/>
    <property type="match status" value="1"/>
</dbReference>
<reference evidence="4" key="2">
    <citation type="submission" date="2020-09" db="EMBL/GenBank/DDBJ databases">
        <authorList>
            <person name="Sun Q."/>
            <person name="Kim S."/>
        </authorList>
    </citation>
    <scope>NUCLEOTIDE SEQUENCE</scope>
    <source>
        <strain evidence="4">KCTC 23077</strain>
    </source>
</reference>
<dbReference type="GO" id="GO:0006412">
    <property type="term" value="P:translation"/>
    <property type="evidence" value="ECO:0007669"/>
    <property type="project" value="UniProtKB-UniRule"/>
</dbReference>
<comment type="caution">
    <text evidence="4">The sequence shown here is derived from an EMBL/GenBank/DDBJ whole genome shotgun (WGS) entry which is preliminary data.</text>
</comment>
<dbReference type="AlphaFoldDB" id="A0A918W6W2"/>
<name>A0A918W6W2_9GAMM</name>
<dbReference type="InterPro" id="IPR023803">
    <property type="entry name" value="Ribosomal_bS16_dom_sf"/>
</dbReference>
<dbReference type="EMBL" id="BMYD01000001">
    <property type="protein sequence ID" value="GHA74846.1"/>
    <property type="molecule type" value="Genomic_DNA"/>
</dbReference>
<evidence type="ECO:0000256" key="1">
    <source>
        <dbReference type="ARBA" id="ARBA00022980"/>
    </source>
</evidence>
<evidence type="ECO:0000313" key="5">
    <source>
        <dbReference type="Proteomes" id="UP000646426"/>
    </source>
</evidence>
<comment type="similarity">
    <text evidence="3">Belongs to the bacterial ribosomal protein bS16 family.</text>
</comment>
<dbReference type="InterPro" id="IPR020592">
    <property type="entry name" value="Ribosomal_bS16_CS"/>
</dbReference>
<gene>
    <name evidence="3" type="primary">rpsP</name>
    <name evidence="4" type="ORF">GCM10007067_09870</name>
</gene>
<evidence type="ECO:0000256" key="3">
    <source>
        <dbReference type="HAMAP-Rule" id="MF_00385"/>
    </source>
</evidence>
<dbReference type="FunFam" id="3.30.1320.10:FF:000008">
    <property type="entry name" value="30S ribosomal protein S16"/>
    <property type="match status" value="1"/>
</dbReference>
<protein>
    <recommendedName>
        <fullName evidence="3">Small ribosomal subunit protein bS16</fullName>
    </recommendedName>
</protein>
<dbReference type="SUPFAM" id="SSF54565">
    <property type="entry name" value="Ribosomal protein S16"/>
    <property type="match status" value="1"/>
</dbReference>
<sequence>MFYNCRLTLPFRQPGNTENTMVKIRLTRGGAKKRPFYHIIVTDSRSARDGRNIERVGYYNPVAAGNDKRVELDVARVQHWVERGAQMTDKVADLYRQAQKAGTQQAAAA</sequence>
<evidence type="ECO:0000313" key="4">
    <source>
        <dbReference type="EMBL" id="GHA74846.1"/>
    </source>
</evidence>
<dbReference type="GO" id="GO:0005737">
    <property type="term" value="C:cytoplasm"/>
    <property type="evidence" value="ECO:0007669"/>
    <property type="project" value="UniProtKB-ARBA"/>
</dbReference>
<dbReference type="Gene3D" id="3.30.1320.10">
    <property type="match status" value="1"/>
</dbReference>
<dbReference type="Pfam" id="PF00886">
    <property type="entry name" value="Ribosomal_S16"/>
    <property type="match status" value="1"/>
</dbReference>